<dbReference type="Gene3D" id="3.30.70.270">
    <property type="match status" value="1"/>
</dbReference>
<evidence type="ECO:0000256" key="4">
    <source>
        <dbReference type="ARBA" id="ARBA00022692"/>
    </source>
</evidence>
<evidence type="ECO:0000256" key="5">
    <source>
        <dbReference type="ARBA" id="ARBA00022989"/>
    </source>
</evidence>
<dbReference type="Pfam" id="PF05231">
    <property type="entry name" value="MASE1"/>
    <property type="match status" value="1"/>
</dbReference>
<evidence type="ECO:0000313" key="11">
    <source>
        <dbReference type="Proteomes" id="UP001212042"/>
    </source>
</evidence>
<dbReference type="InterPro" id="IPR000160">
    <property type="entry name" value="GGDEF_dom"/>
</dbReference>
<dbReference type="EMBL" id="JAQJZJ010000010">
    <property type="protein sequence ID" value="MDA7088629.1"/>
    <property type="molecule type" value="Genomic_DNA"/>
</dbReference>
<sequence length="486" mass="52068">MASGANFSAKAWAGHFTIACLVLLLVLGACLLGIMTRPMGHLAALWPANALLLGLLVRYPRLASPAGWLGAVAGYVLADSMTGGSALQTLLLTLANLAGVVVGYLLLRRLGDDQRRLRTPYSVLYLALVIVAASSAAGLVGAIAEPLLFGGSAISGWSFWFVTELVNFMAILPALLTLPEWPKRPVERRRAAQWGRNELLKALPAVSLLLSGCAALVIGGPGAIVFPVPALLWCALSYSLFSTALLTLGYSGWILVSISYGSLPLAMLDMNSRPMLLSLRLGVSMVAFAPLTVASVMVTRNALLERMQFMASHDQLSGLLNRWAFYESATQLLAKYQRNGRPTALLMLDIDHFKRVNDTYGHVAGDIALKSFARVASDCVRGDDALARLGGEEFAVLLPGCSQEQAQIIAERIRASFSGTEIELDDGRSISCSVSIGLIVVEQSSHTLERMLQAADEALYCAKRLGRNRVENGWILESLPAVTGEA</sequence>
<evidence type="ECO:0000256" key="3">
    <source>
        <dbReference type="ARBA" id="ARBA00022475"/>
    </source>
</evidence>
<feature type="transmembrane region" description="Helical" evidence="8">
    <location>
        <begin position="156"/>
        <end position="178"/>
    </location>
</feature>
<feature type="transmembrane region" description="Helical" evidence="8">
    <location>
        <begin position="277"/>
        <end position="298"/>
    </location>
</feature>
<comment type="subcellular location">
    <subcellularLocation>
        <location evidence="1">Cell membrane</location>
        <topology evidence="1">Multi-pass membrane protein</topology>
    </subcellularLocation>
</comment>
<keyword evidence="4 8" id="KW-0812">Transmembrane</keyword>
<dbReference type="CDD" id="cd01949">
    <property type="entry name" value="GGDEF"/>
    <property type="match status" value="1"/>
</dbReference>
<gene>
    <name evidence="10" type="ORF">PH586_19805</name>
</gene>
<evidence type="ECO:0000313" key="10">
    <source>
        <dbReference type="EMBL" id="MDA7088629.1"/>
    </source>
</evidence>
<keyword evidence="10" id="KW-0548">Nucleotidyltransferase</keyword>
<feature type="transmembrane region" description="Helical" evidence="8">
    <location>
        <begin position="86"/>
        <end position="107"/>
    </location>
</feature>
<dbReference type="SUPFAM" id="SSF55073">
    <property type="entry name" value="Nucleotide cyclase"/>
    <property type="match status" value="1"/>
</dbReference>
<organism evidence="10 11">
    <name type="scientific">Pseudomonas aestuarii</name>
    <dbReference type="NCBI Taxonomy" id="3018340"/>
    <lineage>
        <taxon>Bacteria</taxon>
        <taxon>Pseudomonadati</taxon>
        <taxon>Pseudomonadota</taxon>
        <taxon>Gammaproteobacteria</taxon>
        <taxon>Pseudomonadales</taxon>
        <taxon>Pseudomonadaceae</taxon>
        <taxon>Pseudomonas</taxon>
    </lineage>
</organism>
<dbReference type="GO" id="GO:0052621">
    <property type="term" value="F:diguanylate cyclase activity"/>
    <property type="evidence" value="ECO:0007669"/>
    <property type="project" value="UniProtKB-EC"/>
</dbReference>
<evidence type="ECO:0000256" key="8">
    <source>
        <dbReference type="SAM" id="Phobius"/>
    </source>
</evidence>
<feature type="transmembrane region" description="Helical" evidence="8">
    <location>
        <begin position="42"/>
        <end position="59"/>
    </location>
</feature>
<keyword evidence="3" id="KW-1003">Cell membrane</keyword>
<dbReference type="SMART" id="SM00267">
    <property type="entry name" value="GGDEF"/>
    <property type="match status" value="1"/>
</dbReference>
<dbReference type="InterPro" id="IPR029787">
    <property type="entry name" value="Nucleotide_cyclase"/>
</dbReference>
<comment type="caution">
    <text evidence="10">The sequence shown here is derived from an EMBL/GenBank/DDBJ whole genome shotgun (WGS) entry which is preliminary data.</text>
</comment>
<accession>A0ABT4XK82</accession>
<dbReference type="InterPro" id="IPR050469">
    <property type="entry name" value="Diguanylate_Cyclase"/>
</dbReference>
<feature type="transmembrane region" description="Helical" evidence="8">
    <location>
        <begin position="12"/>
        <end position="35"/>
    </location>
</feature>
<proteinExistence type="predicted"/>
<keyword evidence="11" id="KW-1185">Reference proteome</keyword>
<dbReference type="Pfam" id="PF00990">
    <property type="entry name" value="GGDEF"/>
    <property type="match status" value="1"/>
</dbReference>
<evidence type="ECO:0000259" key="9">
    <source>
        <dbReference type="PROSITE" id="PS50887"/>
    </source>
</evidence>
<feature type="transmembrane region" description="Helical" evidence="8">
    <location>
        <begin position="230"/>
        <end position="256"/>
    </location>
</feature>
<dbReference type="InterPro" id="IPR043128">
    <property type="entry name" value="Rev_trsase/Diguanyl_cyclase"/>
</dbReference>
<evidence type="ECO:0000256" key="7">
    <source>
        <dbReference type="ARBA" id="ARBA00034247"/>
    </source>
</evidence>
<dbReference type="Proteomes" id="UP001212042">
    <property type="component" value="Unassembled WGS sequence"/>
</dbReference>
<dbReference type="RefSeq" id="WP_271349520.1">
    <property type="nucleotide sequence ID" value="NZ_JAQJZJ010000010.1"/>
</dbReference>
<comment type="catalytic activity">
    <reaction evidence="7">
        <text>2 GTP = 3',3'-c-di-GMP + 2 diphosphate</text>
        <dbReference type="Rhea" id="RHEA:24898"/>
        <dbReference type="ChEBI" id="CHEBI:33019"/>
        <dbReference type="ChEBI" id="CHEBI:37565"/>
        <dbReference type="ChEBI" id="CHEBI:58805"/>
        <dbReference type="EC" id="2.7.7.65"/>
    </reaction>
</comment>
<protein>
    <recommendedName>
        <fullName evidence="2">diguanylate cyclase</fullName>
        <ecNumber evidence="2">2.7.7.65</ecNumber>
    </recommendedName>
</protein>
<name>A0ABT4XK82_9PSED</name>
<dbReference type="NCBIfam" id="TIGR00254">
    <property type="entry name" value="GGDEF"/>
    <property type="match status" value="1"/>
</dbReference>
<dbReference type="InterPro" id="IPR007895">
    <property type="entry name" value="MASE1"/>
</dbReference>
<feature type="transmembrane region" description="Helical" evidence="8">
    <location>
        <begin position="119"/>
        <end position="144"/>
    </location>
</feature>
<dbReference type="PROSITE" id="PS50887">
    <property type="entry name" value="GGDEF"/>
    <property type="match status" value="1"/>
</dbReference>
<evidence type="ECO:0000256" key="2">
    <source>
        <dbReference type="ARBA" id="ARBA00012528"/>
    </source>
</evidence>
<feature type="domain" description="GGDEF" evidence="9">
    <location>
        <begin position="341"/>
        <end position="475"/>
    </location>
</feature>
<keyword evidence="5 8" id="KW-1133">Transmembrane helix</keyword>
<evidence type="ECO:0000256" key="1">
    <source>
        <dbReference type="ARBA" id="ARBA00004651"/>
    </source>
</evidence>
<evidence type="ECO:0000256" key="6">
    <source>
        <dbReference type="ARBA" id="ARBA00023136"/>
    </source>
</evidence>
<keyword evidence="10" id="KW-0808">Transferase</keyword>
<dbReference type="PANTHER" id="PTHR45138:SF9">
    <property type="entry name" value="DIGUANYLATE CYCLASE DGCM-RELATED"/>
    <property type="match status" value="1"/>
</dbReference>
<dbReference type="PANTHER" id="PTHR45138">
    <property type="entry name" value="REGULATORY COMPONENTS OF SENSORY TRANSDUCTION SYSTEM"/>
    <property type="match status" value="1"/>
</dbReference>
<dbReference type="EC" id="2.7.7.65" evidence="2"/>
<feature type="transmembrane region" description="Helical" evidence="8">
    <location>
        <begin position="199"/>
        <end position="224"/>
    </location>
</feature>
<reference evidence="10 11" key="1">
    <citation type="submission" date="2023-01" db="EMBL/GenBank/DDBJ databases">
        <title>Pseudomonas SA3-5T sp. nov., isolated from tidal flat sediment.</title>
        <authorList>
            <person name="Kim H.S."/>
            <person name="Kim J.-S."/>
            <person name="Suh M.K."/>
            <person name="Eom M.K."/>
            <person name="Lee J.-S."/>
        </authorList>
    </citation>
    <scope>NUCLEOTIDE SEQUENCE [LARGE SCALE GENOMIC DNA]</scope>
    <source>
        <strain evidence="10 11">SA3-5</strain>
    </source>
</reference>
<keyword evidence="6 8" id="KW-0472">Membrane</keyword>